<dbReference type="EMBL" id="JAZHXI010000006">
    <property type="protein sequence ID" value="KAL2070279.1"/>
    <property type="molecule type" value="Genomic_DNA"/>
</dbReference>
<evidence type="ECO:0000313" key="3">
    <source>
        <dbReference type="Proteomes" id="UP001595075"/>
    </source>
</evidence>
<proteinExistence type="predicted"/>
<comment type="caution">
    <text evidence="2">The sequence shown here is derived from an EMBL/GenBank/DDBJ whole genome shotgun (WGS) entry which is preliminary data.</text>
</comment>
<name>A0ABR4CM99_9HELO</name>
<organism evidence="2 3">
    <name type="scientific">Oculimacula yallundae</name>
    <dbReference type="NCBI Taxonomy" id="86028"/>
    <lineage>
        <taxon>Eukaryota</taxon>
        <taxon>Fungi</taxon>
        <taxon>Dikarya</taxon>
        <taxon>Ascomycota</taxon>
        <taxon>Pezizomycotina</taxon>
        <taxon>Leotiomycetes</taxon>
        <taxon>Helotiales</taxon>
        <taxon>Ploettnerulaceae</taxon>
        <taxon>Oculimacula</taxon>
    </lineage>
</organism>
<evidence type="ECO:0000313" key="2">
    <source>
        <dbReference type="EMBL" id="KAL2070279.1"/>
    </source>
</evidence>
<evidence type="ECO:0000256" key="1">
    <source>
        <dbReference type="SAM" id="SignalP"/>
    </source>
</evidence>
<feature type="chain" id="PRO_5046933053" description="Secreted protein" evidence="1">
    <location>
        <begin position="21"/>
        <end position="109"/>
    </location>
</feature>
<reference evidence="2 3" key="1">
    <citation type="journal article" date="2024" name="Commun. Biol.">
        <title>Comparative genomic analysis of thermophilic fungi reveals convergent evolutionary adaptations and gene losses.</title>
        <authorList>
            <person name="Steindorff A.S."/>
            <person name="Aguilar-Pontes M.V."/>
            <person name="Robinson A.J."/>
            <person name="Andreopoulos B."/>
            <person name="LaButti K."/>
            <person name="Kuo A."/>
            <person name="Mondo S."/>
            <person name="Riley R."/>
            <person name="Otillar R."/>
            <person name="Haridas S."/>
            <person name="Lipzen A."/>
            <person name="Grimwood J."/>
            <person name="Schmutz J."/>
            <person name="Clum A."/>
            <person name="Reid I.D."/>
            <person name="Moisan M.C."/>
            <person name="Butler G."/>
            <person name="Nguyen T.T.M."/>
            <person name="Dewar K."/>
            <person name="Conant G."/>
            <person name="Drula E."/>
            <person name="Henrissat B."/>
            <person name="Hansel C."/>
            <person name="Singer S."/>
            <person name="Hutchinson M.I."/>
            <person name="de Vries R.P."/>
            <person name="Natvig D.O."/>
            <person name="Powell A.J."/>
            <person name="Tsang A."/>
            <person name="Grigoriev I.V."/>
        </authorList>
    </citation>
    <scope>NUCLEOTIDE SEQUENCE [LARGE SCALE GENOMIC DNA]</scope>
    <source>
        <strain evidence="2 3">CBS 494.80</strain>
    </source>
</reference>
<keyword evidence="1" id="KW-0732">Signal</keyword>
<feature type="signal peptide" evidence="1">
    <location>
        <begin position="1"/>
        <end position="20"/>
    </location>
</feature>
<evidence type="ECO:0008006" key="4">
    <source>
        <dbReference type="Google" id="ProtNLM"/>
    </source>
</evidence>
<sequence length="109" mass="11783">MPFSTIATFLVSVLVSTVVADDCLVGYAYCGLALIHKANIGGGSKLKQEPSHLHCNGAQYCSLHSSQRTPRIPTPSQHSSKRQIVYHPCRISTAAQTNESLESTENRGI</sequence>
<dbReference type="Proteomes" id="UP001595075">
    <property type="component" value="Unassembled WGS sequence"/>
</dbReference>
<protein>
    <recommendedName>
        <fullName evidence="4">Secreted protein</fullName>
    </recommendedName>
</protein>
<keyword evidence="3" id="KW-1185">Reference proteome</keyword>
<accession>A0ABR4CM99</accession>
<gene>
    <name evidence="2" type="ORF">VTL71DRAFT_13305</name>
</gene>